<evidence type="ECO:0000259" key="4">
    <source>
        <dbReference type="Pfam" id="PF07732"/>
    </source>
</evidence>
<organism evidence="5 6">
    <name type="scientific">Penicillium chermesinum</name>
    <dbReference type="NCBI Taxonomy" id="63820"/>
    <lineage>
        <taxon>Eukaryota</taxon>
        <taxon>Fungi</taxon>
        <taxon>Dikarya</taxon>
        <taxon>Ascomycota</taxon>
        <taxon>Pezizomycotina</taxon>
        <taxon>Eurotiomycetes</taxon>
        <taxon>Eurotiomycetidae</taxon>
        <taxon>Eurotiales</taxon>
        <taxon>Aspergillaceae</taxon>
        <taxon>Penicillium</taxon>
    </lineage>
</organism>
<dbReference type="Gene3D" id="2.60.40.420">
    <property type="entry name" value="Cupredoxins - blue copper proteins"/>
    <property type="match status" value="2"/>
</dbReference>
<feature type="domain" description="Plastocyanin-like" evidence="4">
    <location>
        <begin position="60"/>
        <end position="169"/>
    </location>
</feature>
<comment type="caution">
    <text evidence="5">The sequence shown here is derived from an EMBL/GenBank/DDBJ whole genome shotgun (WGS) entry which is preliminary data.</text>
</comment>
<sequence length="358" mass="40705">MTGWDNWLGVPMNESFRAQDWGYIKSSASMGAGPFDKALYRAYTDDTFTKQAEQPDWVGYQGPILRAEVGDMIEIMFVNKMENFYASIHSMGLFYPKEYEGSIYFNGTNHPALGDAVPPGGCFVYKWLVPKTAAPNPGYQSKLFAYHSYVSMYQDQDAGLSGPVIIYPTGQMERVMAKNREFVVFYGDNQESNSWLALQNVQKYLPQALSQAANLSDQYPSPSSNANMSIWYPQLINHPKTNVTTTMAPNFFPINGYIYANNPAFEMCQYDNVIWYLWDMGFDTHSIHWHGNNVVMDNHVTSVVPVNPGQMTTVTMNPASYGWWYLICHFNTHLDKGMEANYIVYPKSECPLPPLKKI</sequence>
<keyword evidence="2" id="KW-0479">Metal-binding</keyword>
<evidence type="ECO:0000256" key="1">
    <source>
        <dbReference type="ARBA" id="ARBA00010609"/>
    </source>
</evidence>
<dbReference type="GO" id="GO:0016491">
    <property type="term" value="F:oxidoreductase activity"/>
    <property type="evidence" value="ECO:0007669"/>
    <property type="project" value="InterPro"/>
</dbReference>
<evidence type="ECO:0000256" key="2">
    <source>
        <dbReference type="ARBA" id="ARBA00022723"/>
    </source>
</evidence>
<protein>
    <recommendedName>
        <fullName evidence="7">Plastocyanin-like domain-containing protein</fullName>
    </recommendedName>
</protein>
<dbReference type="InterPro" id="IPR033138">
    <property type="entry name" value="Cu_oxidase_CS"/>
</dbReference>
<dbReference type="Pfam" id="PF07732">
    <property type="entry name" value="Cu-oxidase_3"/>
    <property type="match status" value="1"/>
</dbReference>
<evidence type="ECO:0000259" key="3">
    <source>
        <dbReference type="Pfam" id="PF07731"/>
    </source>
</evidence>
<dbReference type="SUPFAM" id="SSF49503">
    <property type="entry name" value="Cupredoxins"/>
    <property type="match status" value="2"/>
</dbReference>
<dbReference type="Proteomes" id="UP001150941">
    <property type="component" value="Unassembled WGS sequence"/>
</dbReference>
<evidence type="ECO:0008006" key="7">
    <source>
        <dbReference type="Google" id="ProtNLM"/>
    </source>
</evidence>
<gene>
    <name evidence="5" type="ORF">N7468_006131</name>
</gene>
<dbReference type="GO" id="GO:0005507">
    <property type="term" value="F:copper ion binding"/>
    <property type="evidence" value="ECO:0007669"/>
    <property type="project" value="InterPro"/>
</dbReference>
<dbReference type="GeneID" id="83202730"/>
<dbReference type="PROSITE" id="PS00079">
    <property type="entry name" value="MULTICOPPER_OXIDASE1"/>
    <property type="match status" value="1"/>
</dbReference>
<dbReference type="InterPro" id="IPR008972">
    <property type="entry name" value="Cupredoxin"/>
</dbReference>
<dbReference type="AlphaFoldDB" id="A0A9W9P154"/>
<dbReference type="RefSeq" id="XP_058331167.1">
    <property type="nucleotide sequence ID" value="XM_058475427.1"/>
</dbReference>
<reference evidence="5" key="2">
    <citation type="journal article" date="2023" name="IMA Fungus">
        <title>Comparative genomic study of the Penicillium genus elucidates a diverse pangenome and 15 lateral gene transfer events.</title>
        <authorList>
            <person name="Petersen C."/>
            <person name="Sorensen T."/>
            <person name="Nielsen M.R."/>
            <person name="Sondergaard T.E."/>
            <person name="Sorensen J.L."/>
            <person name="Fitzpatrick D.A."/>
            <person name="Frisvad J.C."/>
            <person name="Nielsen K.L."/>
        </authorList>
    </citation>
    <scope>NUCLEOTIDE SEQUENCE</scope>
    <source>
        <strain evidence="5">IBT 19713</strain>
    </source>
</reference>
<comment type="similarity">
    <text evidence="1">Belongs to the multicopper oxidase family.</text>
</comment>
<dbReference type="EMBL" id="JAPQKS010000004">
    <property type="protein sequence ID" value="KAJ5233175.1"/>
    <property type="molecule type" value="Genomic_DNA"/>
</dbReference>
<accession>A0A9W9P154</accession>
<dbReference type="Pfam" id="PF07731">
    <property type="entry name" value="Cu-oxidase_2"/>
    <property type="match status" value="1"/>
</dbReference>
<dbReference type="InterPro" id="IPR011706">
    <property type="entry name" value="Cu-oxidase_C"/>
</dbReference>
<reference evidence="5" key="1">
    <citation type="submission" date="2022-11" db="EMBL/GenBank/DDBJ databases">
        <authorList>
            <person name="Petersen C."/>
        </authorList>
    </citation>
    <scope>NUCLEOTIDE SEQUENCE</scope>
    <source>
        <strain evidence="5">IBT 19713</strain>
    </source>
</reference>
<dbReference type="InterPro" id="IPR011707">
    <property type="entry name" value="Cu-oxidase-like_N"/>
</dbReference>
<dbReference type="OrthoDB" id="2121828at2759"/>
<keyword evidence="6" id="KW-1185">Reference proteome</keyword>
<name>A0A9W9P154_9EURO</name>
<evidence type="ECO:0000313" key="5">
    <source>
        <dbReference type="EMBL" id="KAJ5233175.1"/>
    </source>
</evidence>
<evidence type="ECO:0000313" key="6">
    <source>
        <dbReference type="Proteomes" id="UP001150941"/>
    </source>
</evidence>
<feature type="domain" description="Plastocyanin-like" evidence="3">
    <location>
        <begin position="241"/>
        <end position="347"/>
    </location>
</feature>
<proteinExistence type="inferred from homology"/>